<reference evidence="1" key="1">
    <citation type="submission" date="2018-05" db="EMBL/GenBank/DDBJ databases">
        <authorList>
            <person name="Lanie J.A."/>
            <person name="Ng W.-L."/>
            <person name="Kazmierczak K.M."/>
            <person name="Andrzejewski T.M."/>
            <person name="Davidsen T.M."/>
            <person name="Wayne K.J."/>
            <person name="Tettelin H."/>
            <person name="Glass J.I."/>
            <person name="Rusch D."/>
            <person name="Podicherti R."/>
            <person name="Tsui H.-C.T."/>
            <person name="Winkler M.E."/>
        </authorList>
    </citation>
    <scope>NUCLEOTIDE SEQUENCE</scope>
    <source>
        <strain evidence="1">KNB</strain>
    </source>
</reference>
<dbReference type="InterPro" id="IPR025255">
    <property type="entry name" value="DUF4202"/>
</dbReference>
<dbReference type="PANTHER" id="PTHR41729:SF1">
    <property type="entry name" value="GLUTAMYL-TRNA SYNTHETASE"/>
    <property type="match status" value="1"/>
</dbReference>
<evidence type="ECO:0000313" key="1">
    <source>
        <dbReference type="EMBL" id="SPS05279.1"/>
    </source>
</evidence>
<dbReference type="PANTHER" id="PTHR41729">
    <property type="entry name" value="GLUTAMYL-TRNA SYNTHETASE"/>
    <property type="match status" value="1"/>
</dbReference>
<sequence>MILNIQRFEQAVSRLDAANAADPNQEVFEGVCYPKELLYARRMSAMLQNFVPDPSEVLQLAARCQHICRWKIPRSKYPMDTVGYNCWRIELYKFHCEVAGEILREVGYGESVIADVQSLLRKDRIKTNPESQILEDVASLVFLQHYLEDFIKKFSSFDEDKFMNILRKIWKKMSSEGRIAALKLNVHAELYDLFGKVSVSAG</sequence>
<accession>A0A2X0QT42</accession>
<gene>
    <name evidence="1" type="ORF">NITFAB_0869</name>
</gene>
<protein>
    <recommendedName>
        <fullName evidence="2">DUF4202 domain-containing protein</fullName>
    </recommendedName>
</protein>
<organism evidence="1">
    <name type="scientific">Candidatus Nitrotoga fabula</name>
    <dbReference type="NCBI Taxonomy" id="2182327"/>
    <lineage>
        <taxon>Bacteria</taxon>
        <taxon>Pseudomonadati</taxon>
        <taxon>Pseudomonadota</taxon>
        <taxon>Betaproteobacteria</taxon>
        <taxon>Nitrosomonadales</taxon>
        <taxon>Gallionellaceae</taxon>
        <taxon>Candidatus Nitrotoga</taxon>
    </lineage>
</organism>
<dbReference type="AlphaFoldDB" id="A0A2X0QT42"/>
<dbReference type="EMBL" id="LS423452">
    <property type="protein sequence ID" value="SPS05279.1"/>
    <property type="molecule type" value="Genomic_DNA"/>
</dbReference>
<proteinExistence type="predicted"/>
<evidence type="ECO:0008006" key="2">
    <source>
        <dbReference type="Google" id="ProtNLM"/>
    </source>
</evidence>
<dbReference type="Pfam" id="PF13875">
    <property type="entry name" value="DUF4202"/>
    <property type="match status" value="1"/>
</dbReference>
<name>A0A2X0QT42_9PROT</name>